<dbReference type="Gene3D" id="3.40.630.190">
    <property type="entry name" value="LCP protein"/>
    <property type="match status" value="1"/>
</dbReference>
<protein>
    <submittedName>
        <fullName evidence="3">LCP family protein</fullName>
    </submittedName>
</protein>
<reference evidence="4" key="1">
    <citation type="journal article" date="2019" name="Int. J. Syst. Evol. Microbiol.">
        <title>The Global Catalogue of Microorganisms (GCM) 10K type strain sequencing project: providing services to taxonomists for standard genome sequencing and annotation.</title>
        <authorList>
            <consortium name="The Broad Institute Genomics Platform"/>
            <consortium name="The Broad Institute Genome Sequencing Center for Infectious Disease"/>
            <person name="Wu L."/>
            <person name="Ma J."/>
        </authorList>
    </citation>
    <scope>NUCLEOTIDE SEQUENCE [LARGE SCALE GENOMIC DNA]</scope>
    <source>
        <strain evidence="4">CCUG 43114</strain>
    </source>
</reference>
<evidence type="ECO:0000256" key="1">
    <source>
        <dbReference type="ARBA" id="ARBA00006068"/>
    </source>
</evidence>
<name>A0ABW0GI21_9MICO</name>
<dbReference type="InterPro" id="IPR004474">
    <property type="entry name" value="LytR_CpsA_psr"/>
</dbReference>
<accession>A0ABW0GI21</accession>
<evidence type="ECO:0000259" key="2">
    <source>
        <dbReference type="Pfam" id="PF03816"/>
    </source>
</evidence>
<proteinExistence type="inferred from homology"/>
<dbReference type="Proteomes" id="UP001596122">
    <property type="component" value="Unassembled WGS sequence"/>
</dbReference>
<dbReference type="PANTHER" id="PTHR33392:SF6">
    <property type="entry name" value="POLYISOPRENYL-TEICHOIC ACID--PEPTIDOGLYCAN TEICHOIC ACID TRANSFERASE TAGU"/>
    <property type="match status" value="1"/>
</dbReference>
<comment type="similarity">
    <text evidence="1">Belongs to the LytR/CpsA/Psr (LCP) family.</text>
</comment>
<gene>
    <name evidence="3" type="ORF">ACFPJ6_01710</name>
</gene>
<comment type="caution">
    <text evidence="3">The sequence shown here is derived from an EMBL/GenBank/DDBJ whole genome shotgun (WGS) entry which is preliminary data.</text>
</comment>
<dbReference type="PANTHER" id="PTHR33392">
    <property type="entry name" value="POLYISOPRENYL-TEICHOIC ACID--PEPTIDOGLYCAN TEICHOIC ACID TRANSFERASE TAGU"/>
    <property type="match status" value="1"/>
</dbReference>
<feature type="domain" description="Cell envelope-related transcriptional attenuator" evidence="2">
    <location>
        <begin position="102"/>
        <end position="244"/>
    </location>
</feature>
<organism evidence="3 4">
    <name type="scientific">Aquipuribacter nitratireducens</name>
    <dbReference type="NCBI Taxonomy" id="650104"/>
    <lineage>
        <taxon>Bacteria</taxon>
        <taxon>Bacillati</taxon>
        <taxon>Actinomycetota</taxon>
        <taxon>Actinomycetes</taxon>
        <taxon>Micrococcales</taxon>
        <taxon>Intrasporangiaceae</taxon>
        <taxon>Aquipuribacter</taxon>
    </lineage>
</organism>
<dbReference type="RefSeq" id="WP_340266258.1">
    <property type="nucleotide sequence ID" value="NZ_JBBEOG010000001.1"/>
</dbReference>
<dbReference type="NCBIfam" id="TIGR00350">
    <property type="entry name" value="lytR_cpsA_psr"/>
    <property type="match status" value="1"/>
</dbReference>
<evidence type="ECO:0000313" key="3">
    <source>
        <dbReference type="EMBL" id="MFC5379498.1"/>
    </source>
</evidence>
<dbReference type="EMBL" id="JBHSLD010000001">
    <property type="protein sequence ID" value="MFC5379498.1"/>
    <property type="molecule type" value="Genomic_DNA"/>
</dbReference>
<evidence type="ECO:0000313" key="4">
    <source>
        <dbReference type="Proteomes" id="UP001596122"/>
    </source>
</evidence>
<sequence>MSTAPPRHARPGRRRWVRALVVVGVLVALVGVGVVAADLAFRARYDANIERFEDPFEALPEEQRPAPVEGEDGGVARNYLLLGSDSRISAGDASQWEFGAQRTDAIMLVHLPADRSALYVVSIPRDTWVDIPGHGEAKINAAFSFGGPPLLVQTVEQLTGLRVDHLGVVDFEGFVAMTDALGGVEITVPEDTGDMRAEFEAGTYRMGGEEALSYVRQRYGLAGGDFDRVKRQQNWIRAVLSEAASRDTLTNPGRLDDFLRATTRSISLDAGMGAGDLRSLALELRNLRSDDMHFLTVPTDGTGRSADGQSIVVLDEAGADELWRAATEEQMPEYVATHADDLLGDEVS</sequence>
<dbReference type="Pfam" id="PF03816">
    <property type="entry name" value="LytR_cpsA_psr"/>
    <property type="match status" value="1"/>
</dbReference>
<keyword evidence="4" id="KW-1185">Reference proteome</keyword>
<dbReference type="InterPro" id="IPR050922">
    <property type="entry name" value="LytR/CpsA/Psr_CW_biosynth"/>
</dbReference>